<dbReference type="Gene3D" id="1.10.10.60">
    <property type="entry name" value="Homeodomain-like"/>
    <property type="match status" value="1"/>
</dbReference>
<evidence type="ECO:0000256" key="5">
    <source>
        <dbReference type="ARBA" id="ARBA00023163"/>
    </source>
</evidence>
<dbReference type="InterPro" id="IPR002197">
    <property type="entry name" value="HTH_Fis"/>
</dbReference>
<dbReference type="SUPFAM" id="SSF52540">
    <property type="entry name" value="P-loop containing nucleoside triphosphate hydrolases"/>
    <property type="match status" value="1"/>
</dbReference>
<dbReference type="SUPFAM" id="SSF55781">
    <property type="entry name" value="GAF domain-like"/>
    <property type="match status" value="1"/>
</dbReference>
<evidence type="ECO:0000256" key="2">
    <source>
        <dbReference type="ARBA" id="ARBA00022840"/>
    </source>
</evidence>
<dbReference type="InterPro" id="IPR002078">
    <property type="entry name" value="Sigma_54_int"/>
</dbReference>
<organism evidence="7 9">
    <name type="scientific">Aliivibrio finisterrensis</name>
    <dbReference type="NCBI Taxonomy" id="511998"/>
    <lineage>
        <taxon>Bacteria</taxon>
        <taxon>Pseudomonadati</taxon>
        <taxon>Pseudomonadota</taxon>
        <taxon>Gammaproteobacteria</taxon>
        <taxon>Vibrionales</taxon>
        <taxon>Vibrionaceae</taxon>
        <taxon>Aliivibrio</taxon>
    </lineage>
</organism>
<dbReference type="InterPro" id="IPR058031">
    <property type="entry name" value="AAA_lid_NorR"/>
</dbReference>
<evidence type="ECO:0000256" key="3">
    <source>
        <dbReference type="ARBA" id="ARBA00023015"/>
    </source>
</evidence>
<dbReference type="Pfam" id="PF25601">
    <property type="entry name" value="AAA_lid_14"/>
    <property type="match status" value="1"/>
</dbReference>
<dbReference type="InterPro" id="IPR029016">
    <property type="entry name" value="GAF-like_dom_sf"/>
</dbReference>
<dbReference type="EMBL" id="SEZN01000002">
    <property type="protein sequence ID" value="RYU66871.1"/>
    <property type="molecule type" value="Genomic_DNA"/>
</dbReference>
<reference evidence="9 10" key="1">
    <citation type="submission" date="2019-02" db="EMBL/GenBank/DDBJ databases">
        <title>Genome sequences of Aliivibrio finisterrensis strains from farmed Atlantic salmon.</title>
        <authorList>
            <person name="Bowman J.P."/>
        </authorList>
    </citation>
    <scope>NUCLEOTIDE SEQUENCE [LARGE SCALE GENOMIC DNA]</scope>
    <source>
        <strain evidence="8 10">A21</strain>
        <strain evidence="7 9">A46</strain>
    </source>
</reference>
<dbReference type="Proteomes" id="UP000294063">
    <property type="component" value="Unassembled WGS sequence"/>
</dbReference>
<dbReference type="InterPro" id="IPR027417">
    <property type="entry name" value="P-loop_NTPase"/>
</dbReference>
<evidence type="ECO:0000313" key="10">
    <source>
        <dbReference type="Proteomes" id="UP000294166"/>
    </source>
</evidence>
<dbReference type="InterPro" id="IPR003593">
    <property type="entry name" value="AAA+_ATPase"/>
</dbReference>
<comment type="caution">
    <text evidence="7">The sequence shown here is derived from an EMBL/GenBank/DDBJ whole genome shotgun (WGS) entry which is preliminary data.</text>
</comment>
<dbReference type="GO" id="GO:0006355">
    <property type="term" value="P:regulation of DNA-templated transcription"/>
    <property type="evidence" value="ECO:0007669"/>
    <property type="project" value="InterPro"/>
</dbReference>
<dbReference type="NCBIfam" id="NF003451">
    <property type="entry name" value="PRK05022.1"/>
    <property type="match status" value="1"/>
</dbReference>
<evidence type="ECO:0000256" key="4">
    <source>
        <dbReference type="ARBA" id="ARBA00023125"/>
    </source>
</evidence>
<sequence length="512" mass="56743">MKPSIEKVLLQIALDLSSNLSSDLHYQRLISSIHQVFPCDASALFVLDHDGILKPVAVQGLSAAVLGRSFPPKVHPRLQAILESKHPVRFESNSDLPDPFDGLLLVDEHVNIEVHDCLGCSLYVEDTLVGLLTLDALEVGAFKKIDNITIETFAALAAATLHNKALIETLKNSNQQQKSINQALIQQARNQKGELIGISPQIERLRNNIKMVAHSNYAVLISGETGSGKELVAHSVHEQSSRSDQAMIYVNCAALPESLAESELFGHVKGAFTGANNHRAGKFELADNGTIFLDEIGELPLLIQAKLLRVIQQGEVQRVGSDKNVMVNVRIIAATNRNLEQEVEAGRFRADLFHRLNVFPINVPPLRDRDGDISVLAGYLLDKVRTQFNVPNLHIHPRTLTHLENSPWLGNVRELEHTLMRAGLRAIQENDTSITLAHFLGDVEHSDDVKTTTTLLPKESKPMRELVESYQKQLIEHALSESNGTWSKAAEFLQMDRGNLYRMGKKFGISNS</sequence>
<dbReference type="InterPro" id="IPR003018">
    <property type="entry name" value="GAF"/>
</dbReference>
<evidence type="ECO:0000313" key="8">
    <source>
        <dbReference type="EMBL" id="RYU66871.1"/>
    </source>
</evidence>
<name>A0A4Q5KXX5_9GAMM</name>
<dbReference type="PROSITE" id="PS50045">
    <property type="entry name" value="SIGMA54_INTERACT_4"/>
    <property type="match status" value="1"/>
</dbReference>
<dbReference type="Pfam" id="PF02954">
    <property type="entry name" value="HTH_8"/>
    <property type="match status" value="1"/>
</dbReference>
<dbReference type="SMART" id="SM00065">
    <property type="entry name" value="GAF"/>
    <property type="match status" value="1"/>
</dbReference>
<dbReference type="InterPro" id="IPR025662">
    <property type="entry name" value="Sigma_54_int_dom_ATP-bd_1"/>
</dbReference>
<dbReference type="PANTHER" id="PTHR32071:SF35">
    <property type="entry name" value="ANAEROBIC NITRIC OXIDE REDUCTASE TRANSCRIPTION REGULATOR NORR"/>
    <property type="match status" value="1"/>
</dbReference>
<dbReference type="FunFam" id="3.40.50.300:FF:000006">
    <property type="entry name" value="DNA-binding transcriptional regulator NtrC"/>
    <property type="match status" value="1"/>
</dbReference>
<evidence type="ECO:0000256" key="1">
    <source>
        <dbReference type="ARBA" id="ARBA00022741"/>
    </source>
</evidence>
<dbReference type="Pfam" id="PF01590">
    <property type="entry name" value="GAF"/>
    <property type="match status" value="1"/>
</dbReference>
<dbReference type="InterPro" id="IPR009057">
    <property type="entry name" value="Homeodomain-like_sf"/>
</dbReference>
<keyword evidence="5" id="KW-0804">Transcription</keyword>
<dbReference type="Proteomes" id="UP000294166">
    <property type="component" value="Unassembled WGS sequence"/>
</dbReference>
<proteinExistence type="predicted"/>
<dbReference type="RefSeq" id="WP_130046657.1">
    <property type="nucleotide sequence ID" value="NZ_SEZK01000001.1"/>
</dbReference>
<keyword evidence="3" id="KW-0805">Transcription regulation</keyword>
<dbReference type="SUPFAM" id="SSF46689">
    <property type="entry name" value="Homeodomain-like"/>
    <property type="match status" value="1"/>
</dbReference>
<keyword evidence="1" id="KW-0547">Nucleotide-binding</keyword>
<dbReference type="GO" id="GO:0043565">
    <property type="term" value="F:sequence-specific DNA binding"/>
    <property type="evidence" value="ECO:0007669"/>
    <property type="project" value="InterPro"/>
</dbReference>
<dbReference type="SMART" id="SM00382">
    <property type="entry name" value="AAA"/>
    <property type="match status" value="1"/>
</dbReference>
<keyword evidence="4" id="KW-0238">DNA-binding</keyword>
<dbReference type="Gene3D" id="3.30.450.40">
    <property type="match status" value="1"/>
</dbReference>
<keyword evidence="2" id="KW-0067">ATP-binding</keyword>
<evidence type="ECO:0000313" key="9">
    <source>
        <dbReference type="Proteomes" id="UP000294063"/>
    </source>
</evidence>
<dbReference type="PANTHER" id="PTHR32071">
    <property type="entry name" value="TRANSCRIPTIONAL REGULATORY PROTEIN"/>
    <property type="match status" value="1"/>
</dbReference>
<dbReference type="Gene3D" id="1.10.8.60">
    <property type="match status" value="1"/>
</dbReference>
<evidence type="ECO:0000259" key="6">
    <source>
        <dbReference type="PROSITE" id="PS50045"/>
    </source>
</evidence>
<accession>A0A4Q5KXX5</accession>
<dbReference type="PROSITE" id="PS00676">
    <property type="entry name" value="SIGMA54_INTERACT_2"/>
    <property type="match status" value="1"/>
</dbReference>
<dbReference type="GO" id="GO:0005524">
    <property type="term" value="F:ATP binding"/>
    <property type="evidence" value="ECO:0007669"/>
    <property type="project" value="UniProtKB-KW"/>
</dbReference>
<protein>
    <submittedName>
        <fullName evidence="7">Nitric oxide reductase transcriptional regulator NorR</fullName>
    </submittedName>
</protein>
<dbReference type="PRINTS" id="PR01590">
    <property type="entry name" value="HTHFIS"/>
</dbReference>
<dbReference type="PROSITE" id="PS00675">
    <property type="entry name" value="SIGMA54_INTERACT_1"/>
    <property type="match status" value="1"/>
</dbReference>
<dbReference type="EMBL" id="SEZK01000001">
    <property type="protein sequence ID" value="RYU54746.1"/>
    <property type="molecule type" value="Genomic_DNA"/>
</dbReference>
<feature type="domain" description="Sigma-54 factor interaction" evidence="6">
    <location>
        <begin position="195"/>
        <end position="424"/>
    </location>
</feature>
<dbReference type="CDD" id="cd00009">
    <property type="entry name" value="AAA"/>
    <property type="match status" value="1"/>
</dbReference>
<keyword evidence="10" id="KW-1185">Reference proteome</keyword>
<dbReference type="Pfam" id="PF00158">
    <property type="entry name" value="Sigma54_activat"/>
    <property type="match status" value="1"/>
</dbReference>
<dbReference type="AlphaFoldDB" id="A0A4Q5KXX5"/>
<dbReference type="InterPro" id="IPR025943">
    <property type="entry name" value="Sigma_54_int_dom_ATP-bd_2"/>
</dbReference>
<dbReference type="Gene3D" id="3.40.50.300">
    <property type="entry name" value="P-loop containing nucleotide triphosphate hydrolases"/>
    <property type="match status" value="1"/>
</dbReference>
<gene>
    <name evidence="7" type="primary">norR</name>
    <name evidence="8" type="ORF">ERW53_01760</name>
    <name evidence="7" type="ORF">ERW57_00410</name>
</gene>
<evidence type="ECO:0000313" key="7">
    <source>
        <dbReference type="EMBL" id="RYU54746.1"/>
    </source>
</evidence>